<dbReference type="KEGG" id="peo:AS203_09695"/>
<gene>
    <name evidence="1" type="ORF">AS203_09695</name>
</gene>
<sequence length="72" mass="8569">MNNKIENKLTNMPETMLITLWAKAEESKRPDALLRDEVGKDVEFKWSVLDTKEMETWNNKIRLAKEYYMSDS</sequence>
<name>A0A0S2KM05_9BACT</name>
<organism evidence="1 2">
    <name type="scientific">Hoylesella enoeca</name>
    <dbReference type="NCBI Taxonomy" id="76123"/>
    <lineage>
        <taxon>Bacteria</taxon>
        <taxon>Pseudomonadati</taxon>
        <taxon>Bacteroidota</taxon>
        <taxon>Bacteroidia</taxon>
        <taxon>Bacteroidales</taxon>
        <taxon>Prevotellaceae</taxon>
        <taxon>Hoylesella</taxon>
    </lineage>
</organism>
<reference evidence="2" key="1">
    <citation type="submission" date="2015-11" db="EMBL/GenBank/DDBJ databases">
        <authorList>
            <person name="Holder M.E."/>
            <person name="Ajami N.J."/>
            <person name="Petrosino J.F."/>
        </authorList>
    </citation>
    <scope>NUCLEOTIDE SEQUENCE [LARGE SCALE GENOMIC DNA]</scope>
    <source>
        <strain evidence="2">F0113</strain>
    </source>
</reference>
<accession>A0A0S2KM05</accession>
<dbReference type="AlphaFoldDB" id="A0A0S2KM05"/>
<dbReference type="Proteomes" id="UP000056252">
    <property type="component" value="Chromosome"/>
</dbReference>
<protein>
    <submittedName>
        <fullName evidence="1">Uncharacterized protein</fullName>
    </submittedName>
</protein>
<proteinExistence type="predicted"/>
<keyword evidence="2" id="KW-1185">Reference proteome</keyword>
<evidence type="ECO:0000313" key="1">
    <source>
        <dbReference type="EMBL" id="ALO49328.1"/>
    </source>
</evidence>
<dbReference type="EMBL" id="CP013195">
    <property type="protein sequence ID" value="ALO49328.1"/>
    <property type="molecule type" value="Genomic_DNA"/>
</dbReference>
<evidence type="ECO:0000313" key="2">
    <source>
        <dbReference type="Proteomes" id="UP000056252"/>
    </source>
</evidence>